<sequence length="267" mass="30953">MIGYPLGRRMNMEQRSFKGIWIPKEIWFDRNLSLIERVMLVEIDSLDNEQGCYAGNQHFADLFGLSKGRISKIISNLVIKGYIQVKIFRNEQKKIEKRSIKLVKKFNYPMVENDYTSGRKQPEGMVENDYPSMVENDQERNTIYRNTIKNNNTSISYQNDMFETIWNEYPNKQGKAKALAAYKKSIADGTDPKKILEGVQRYKRHIQANKTEAKYIAHGSTWFNQERWNDELPEPKGQGPIKPVEYQPSADDLAALEELKASGGEPF</sequence>
<evidence type="ECO:0000313" key="2">
    <source>
        <dbReference type="EMBL" id="DAD78413.1"/>
    </source>
</evidence>
<evidence type="ECO:0000256" key="1">
    <source>
        <dbReference type="SAM" id="MobiDB-lite"/>
    </source>
</evidence>
<organism evidence="2">
    <name type="scientific">Siphoviridae sp. ctg5k4</name>
    <dbReference type="NCBI Taxonomy" id="2826418"/>
    <lineage>
        <taxon>Viruses</taxon>
        <taxon>Duplodnaviria</taxon>
        <taxon>Heunggongvirae</taxon>
        <taxon>Uroviricota</taxon>
        <taxon>Caudoviricetes</taxon>
    </lineage>
</organism>
<reference evidence="2" key="1">
    <citation type="journal article" date="2021" name="Proc. Natl. Acad. Sci. U.S.A.">
        <title>A Catalog of Tens of Thousands of Viruses from Human Metagenomes Reveals Hidden Associations with Chronic Diseases.</title>
        <authorList>
            <person name="Tisza M.J."/>
            <person name="Buck C.B."/>
        </authorList>
    </citation>
    <scope>NUCLEOTIDE SEQUENCE</scope>
    <source>
        <strain evidence="2">Ctg5k4</strain>
    </source>
</reference>
<feature type="region of interest" description="Disordered" evidence="1">
    <location>
        <begin position="226"/>
        <end position="246"/>
    </location>
</feature>
<accession>A0A8S5M7Y9</accession>
<name>A0A8S5M7Y9_9CAUD</name>
<proteinExistence type="predicted"/>
<dbReference type="EMBL" id="BK014843">
    <property type="protein sequence ID" value="DAD78413.1"/>
    <property type="molecule type" value="Genomic_DNA"/>
</dbReference>
<protein>
    <submittedName>
        <fullName evidence="2">Replisome organizer protein</fullName>
    </submittedName>
</protein>